<dbReference type="SUPFAM" id="SSF117281">
    <property type="entry name" value="Kelch motif"/>
    <property type="match status" value="1"/>
</dbReference>
<evidence type="ECO:0008006" key="3">
    <source>
        <dbReference type="Google" id="ProtNLM"/>
    </source>
</evidence>
<proteinExistence type="predicted"/>
<dbReference type="OrthoDB" id="45365at2759"/>
<gene>
    <name evidence="1" type="ORF">Goshw_028508</name>
</gene>
<dbReference type="AlphaFoldDB" id="A0A7J9LCN4"/>
<dbReference type="EMBL" id="JABFAF010000005">
    <property type="protein sequence ID" value="MBA0856444.1"/>
    <property type="molecule type" value="Genomic_DNA"/>
</dbReference>
<accession>A0A7J9LCN4</accession>
<feature type="non-terminal residue" evidence="1">
    <location>
        <position position="1"/>
    </location>
</feature>
<name>A0A7J9LCN4_GOSSC</name>
<dbReference type="InterPro" id="IPR015915">
    <property type="entry name" value="Kelch-typ_b-propeller"/>
</dbReference>
<protein>
    <recommendedName>
        <fullName evidence="3">F-box/kelch-repeat protein</fullName>
    </recommendedName>
</protein>
<organism evidence="1 2">
    <name type="scientific">Gossypium schwendimanii</name>
    <name type="common">Cotton</name>
    <dbReference type="NCBI Taxonomy" id="34291"/>
    <lineage>
        <taxon>Eukaryota</taxon>
        <taxon>Viridiplantae</taxon>
        <taxon>Streptophyta</taxon>
        <taxon>Embryophyta</taxon>
        <taxon>Tracheophyta</taxon>
        <taxon>Spermatophyta</taxon>
        <taxon>Magnoliopsida</taxon>
        <taxon>eudicotyledons</taxon>
        <taxon>Gunneridae</taxon>
        <taxon>Pentapetalae</taxon>
        <taxon>rosids</taxon>
        <taxon>malvids</taxon>
        <taxon>Malvales</taxon>
        <taxon>Malvaceae</taxon>
        <taxon>Malvoideae</taxon>
        <taxon>Gossypium</taxon>
    </lineage>
</organism>
<dbReference type="Proteomes" id="UP000593576">
    <property type="component" value="Unassembled WGS sequence"/>
</dbReference>
<evidence type="ECO:0000313" key="2">
    <source>
        <dbReference type="Proteomes" id="UP000593576"/>
    </source>
</evidence>
<dbReference type="Gene3D" id="2.120.10.80">
    <property type="entry name" value="Kelch-type beta propeller"/>
    <property type="match status" value="1"/>
</dbReference>
<keyword evidence="2" id="KW-1185">Reference proteome</keyword>
<reference evidence="1 2" key="1">
    <citation type="journal article" date="2019" name="Genome Biol. Evol.">
        <title>Insights into the evolution of the New World diploid cottons (Gossypium, subgenus Houzingenia) based on genome sequencing.</title>
        <authorList>
            <person name="Grover C.E."/>
            <person name="Arick M.A. 2nd"/>
            <person name="Thrash A."/>
            <person name="Conover J.L."/>
            <person name="Sanders W.S."/>
            <person name="Peterson D.G."/>
            <person name="Frelichowski J.E."/>
            <person name="Scheffler J.A."/>
            <person name="Scheffler B.E."/>
            <person name="Wendel J.F."/>
        </authorList>
    </citation>
    <scope>NUCLEOTIDE SEQUENCE [LARGE SCALE GENOMIC DNA]</scope>
    <source>
        <strain evidence="1">1</strain>
        <tissue evidence="1">Leaf</tissue>
    </source>
</reference>
<sequence>FTTARAIKIYVISGCVVDNWARSKNWAEVNDPKMGKWNSIPSLIQIWDKWMHVGVLIDGKVYAMADRNRVCYEVKSENWEIVDSDLDNGWDLEGIERVVEVSMQCYNGEFGREVDGGLGIKE</sequence>
<evidence type="ECO:0000313" key="1">
    <source>
        <dbReference type="EMBL" id="MBA0856444.1"/>
    </source>
</evidence>
<comment type="caution">
    <text evidence="1">The sequence shown here is derived from an EMBL/GenBank/DDBJ whole genome shotgun (WGS) entry which is preliminary data.</text>
</comment>